<dbReference type="SUPFAM" id="SSF81321">
    <property type="entry name" value="Family A G protein-coupled receptor-like"/>
    <property type="match status" value="1"/>
</dbReference>
<accession>A0A9W7ZMS7</accession>
<evidence type="ECO:0000256" key="1">
    <source>
        <dbReference type="SAM" id="MobiDB-lite"/>
    </source>
</evidence>
<proteinExistence type="predicted"/>
<feature type="transmembrane region" description="Helical" evidence="2">
    <location>
        <begin position="48"/>
        <end position="69"/>
    </location>
</feature>
<keyword evidence="2" id="KW-1133">Transmembrane helix</keyword>
<feature type="transmembrane region" description="Helical" evidence="2">
    <location>
        <begin position="206"/>
        <end position="228"/>
    </location>
</feature>
<dbReference type="Gene3D" id="1.20.1070.10">
    <property type="entry name" value="Rhodopsin 7-helix transmembrane proteins"/>
    <property type="match status" value="1"/>
</dbReference>
<feature type="region of interest" description="Disordered" evidence="1">
    <location>
        <begin position="375"/>
        <end position="403"/>
    </location>
</feature>
<dbReference type="OrthoDB" id="3251871at2759"/>
<evidence type="ECO:0000313" key="4">
    <source>
        <dbReference type="Proteomes" id="UP001150538"/>
    </source>
</evidence>
<feature type="compositionally biased region" description="Low complexity" evidence="1">
    <location>
        <begin position="268"/>
        <end position="284"/>
    </location>
</feature>
<keyword evidence="4" id="KW-1185">Reference proteome</keyword>
<dbReference type="EMBL" id="JANBPU010000313">
    <property type="protein sequence ID" value="KAJ1912773.1"/>
    <property type="molecule type" value="Genomic_DNA"/>
</dbReference>
<sequence length="403" mass="45481">MAFTHSLSKPKGMSYHDFYQGLDKFVTRIAPQKGYKAQYASAGAGAEVVYVFNIISLVLSFIVLVTVVCHFRNRGFSERPSFRLSGSIALADILHSVMMILMHQTDVVVKLSPMQLRIVWFFVLGSLFTSLFITDCIALQLHLTVIYKKERLAKKLNPWYELIGWTLGFVTVHPILYICQDLNWFNGPNALIFVDTSVQAITLKIWAMYIWLLLGILYCMVISIMVGIQLMSMLKGTRRTPMNFREGGGGGGSRNNAKEDNDEDHDTNVVNPNNNNNHHNNNNNDINFDVLSTTASTNPINLCTKQQHPKYSIDDEEDQTEYFNSELSNTMIETNATAFTLDERDMTTTNNNNNNININIDDIKLPNLENLKQVPLGYHNNKNPSDSDAKAGPVNTKTTDKSH</sequence>
<feature type="region of interest" description="Disordered" evidence="1">
    <location>
        <begin position="242"/>
        <end position="285"/>
    </location>
</feature>
<feature type="transmembrane region" description="Helical" evidence="2">
    <location>
        <begin position="81"/>
        <end position="102"/>
    </location>
</feature>
<feature type="transmembrane region" description="Helical" evidence="2">
    <location>
        <begin position="159"/>
        <end position="178"/>
    </location>
</feature>
<keyword evidence="2" id="KW-0812">Transmembrane</keyword>
<reference evidence="3" key="1">
    <citation type="submission" date="2022-07" db="EMBL/GenBank/DDBJ databases">
        <title>Phylogenomic reconstructions and comparative analyses of Kickxellomycotina fungi.</title>
        <authorList>
            <person name="Reynolds N.K."/>
            <person name="Stajich J.E."/>
            <person name="Barry K."/>
            <person name="Grigoriev I.V."/>
            <person name="Crous P."/>
            <person name="Smith M.E."/>
        </authorList>
    </citation>
    <scope>NUCLEOTIDE SEQUENCE</scope>
    <source>
        <strain evidence="3">NBRC 100468</strain>
    </source>
</reference>
<name>A0A9W7ZMS7_9FUNG</name>
<evidence type="ECO:0000256" key="2">
    <source>
        <dbReference type="SAM" id="Phobius"/>
    </source>
</evidence>
<dbReference type="AlphaFoldDB" id="A0A9W7ZMS7"/>
<comment type="caution">
    <text evidence="3">The sequence shown here is derived from an EMBL/GenBank/DDBJ whole genome shotgun (WGS) entry which is preliminary data.</text>
</comment>
<evidence type="ECO:0000313" key="3">
    <source>
        <dbReference type="EMBL" id="KAJ1912773.1"/>
    </source>
</evidence>
<feature type="transmembrane region" description="Helical" evidence="2">
    <location>
        <begin position="118"/>
        <end position="147"/>
    </location>
</feature>
<protein>
    <submittedName>
        <fullName evidence="3">Uncharacterized protein</fullName>
    </submittedName>
</protein>
<keyword evidence="2" id="KW-0472">Membrane</keyword>
<dbReference type="Proteomes" id="UP001150538">
    <property type="component" value="Unassembled WGS sequence"/>
</dbReference>
<gene>
    <name evidence="3" type="ORF">H4219_005475</name>
</gene>
<organism evidence="3 4">
    <name type="scientific">Mycoemilia scoparia</name>
    <dbReference type="NCBI Taxonomy" id="417184"/>
    <lineage>
        <taxon>Eukaryota</taxon>
        <taxon>Fungi</taxon>
        <taxon>Fungi incertae sedis</taxon>
        <taxon>Zoopagomycota</taxon>
        <taxon>Kickxellomycotina</taxon>
        <taxon>Kickxellomycetes</taxon>
        <taxon>Kickxellales</taxon>
        <taxon>Kickxellaceae</taxon>
        <taxon>Mycoemilia</taxon>
    </lineage>
</organism>